<dbReference type="RefSeq" id="WP_115008304.1">
    <property type="nucleotide sequence ID" value="NZ_UGQU01000003.1"/>
</dbReference>
<dbReference type="PANTHER" id="PTHR48465">
    <property type="entry name" value="PROTEIN SSUH2 HOMOLOG"/>
    <property type="match status" value="1"/>
</dbReference>
<accession>A0A378TVP3</accession>
<organism evidence="2 3">
    <name type="scientific">Moraxella lacunata</name>
    <dbReference type="NCBI Taxonomy" id="477"/>
    <lineage>
        <taxon>Bacteria</taxon>
        <taxon>Pseudomonadati</taxon>
        <taxon>Pseudomonadota</taxon>
        <taxon>Gammaproteobacteria</taxon>
        <taxon>Moraxellales</taxon>
        <taxon>Moraxellaceae</taxon>
        <taxon>Moraxella</taxon>
    </lineage>
</organism>
<name>A0A378TVP3_MORLA</name>
<keyword evidence="1" id="KW-0812">Transmembrane</keyword>
<proteinExistence type="predicted"/>
<dbReference type="GO" id="GO:0051082">
    <property type="term" value="F:unfolded protein binding"/>
    <property type="evidence" value="ECO:0007669"/>
    <property type="project" value="InterPro"/>
</dbReference>
<feature type="transmembrane region" description="Helical" evidence="1">
    <location>
        <begin position="489"/>
        <end position="510"/>
    </location>
</feature>
<evidence type="ECO:0000313" key="3">
    <source>
        <dbReference type="Proteomes" id="UP000254437"/>
    </source>
</evidence>
<protein>
    <recommendedName>
        <fullName evidence="4">CR-type domain-containing protein</fullName>
    </recommendedName>
</protein>
<dbReference type="EMBL" id="UGQU01000003">
    <property type="protein sequence ID" value="STZ64050.1"/>
    <property type="molecule type" value="Genomic_DNA"/>
</dbReference>
<dbReference type="CDD" id="cd10719">
    <property type="entry name" value="DnaJ_zf"/>
    <property type="match status" value="1"/>
</dbReference>
<feature type="transmembrane region" description="Helical" evidence="1">
    <location>
        <begin position="436"/>
        <end position="468"/>
    </location>
</feature>
<feature type="transmembrane region" description="Helical" evidence="1">
    <location>
        <begin position="409"/>
        <end position="430"/>
    </location>
</feature>
<evidence type="ECO:0000256" key="1">
    <source>
        <dbReference type="SAM" id="Phobius"/>
    </source>
</evidence>
<reference evidence="2 3" key="1">
    <citation type="submission" date="2018-06" db="EMBL/GenBank/DDBJ databases">
        <authorList>
            <consortium name="Pathogen Informatics"/>
            <person name="Doyle S."/>
        </authorList>
    </citation>
    <scope>NUCLEOTIDE SEQUENCE [LARGE SCALE GENOMIC DNA]</scope>
    <source>
        <strain evidence="2 3">NCTC10359</strain>
    </source>
</reference>
<keyword evidence="1" id="KW-1133">Transmembrane helix</keyword>
<dbReference type="InterPro" id="IPR052789">
    <property type="entry name" value="SSUH2_homolog"/>
</dbReference>
<keyword evidence="1" id="KW-0472">Membrane</keyword>
<sequence>MCADRFLAGNYPDSPEGLTQEIQKIIDKNQVSGKELLMIDFTDLHYSATLDVEWEFDGVYQKEIKSGKHNTDIHFGYDYQEFDKHFDNLMNEAKYGVRLRTPFIDELISLGKTSLIEYCKKHTFYHYKPFSKTCDCHTCQTTGKITCSNCGGKGKKTCWGCGGSGNESYQVPVYDNKGTIRNYQTQYRPCSACFGSGKNKCGDCGGSGNIACQECGGQGIFTHIIKVSAIAEPYYGVYIDESYHLTDLQKFLNEKGMDFCAKKIDFKLMEHYQTKDNNYQFIYDGKDTQTHLVLMLRNKVYDCYAFSAPPYPYIRPKIFDDLFFDEWGFLKNSFDEKGNIKKVQATLFFHKYMEQPALDKALKDIAKQYNAQMAVFFACEGFISYEMAKNIGNALSHILGAISPRYSKFAWIIFSIPAIVITFIISEYYFQNAFNVIEIIIALFAGLFYSSIYTILIGLLALSMSRLYTYWVNQKIPKEYRLTPDNKTAMRYCIIAVAIAFALGVVYGFLANNEQLPMISSDYYSFLMKIKNVYSSMK</sequence>
<dbReference type="GO" id="GO:0031072">
    <property type="term" value="F:heat shock protein binding"/>
    <property type="evidence" value="ECO:0007669"/>
    <property type="project" value="InterPro"/>
</dbReference>
<gene>
    <name evidence="2" type="ORF">NCTC10359_02494</name>
</gene>
<evidence type="ECO:0008006" key="4">
    <source>
        <dbReference type="Google" id="ProtNLM"/>
    </source>
</evidence>
<evidence type="ECO:0000313" key="2">
    <source>
        <dbReference type="EMBL" id="STZ64050.1"/>
    </source>
</evidence>
<dbReference type="PANTHER" id="PTHR48465:SF1">
    <property type="entry name" value="PROTEIN SSUH2 HOMOLOG"/>
    <property type="match status" value="1"/>
</dbReference>
<dbReference type="AlphaFoldDB" id="A0A378TVP3"/>
<dbReference type="InterPro" id="IPR001305">
    <property type="entry name" value="HSP_DnaJ_Cys-rich_dom"/>
</dbReference>
<dbReference type="Proteomes" id="UP000254437">
    <property type="component" value="Unassembled WGS sequence"/>
</dbReference>